<comment type="catalytic activity">
    <reaction evidence="1 21">
        <text>7-phospho-2-dehydro-3-deoxy-D-arabino-heptonate = 3-dehydroquinate + phosphate</text>
        <dbReference type="Rhea" id="RHEA:21968"/>
        <dbReference type="ChEBI" id="CHEBI:32364"/>
        <dbReference type="ChEBI" id="CHEBI:43474"/>
        <dbReference type="ChEBI" id="CHEBI:58394"/>
        <dbReference type="EC" id="4.2.3.4"/>
    </reaction>
</comment>
<proteinExistence type="inferred from homology"/>
<comment type="subunit">
    <text evidence="20">Monomer.</text>
</comment>
<dbReference type="GO" id="GO:0009073">
    <property type="term" value="P:aromatic amino acid family biosynthetic process"/>
    <property type="evidence" value="ECO:0007669"/>
    <property type="project" value="UniProtKB-KW"/>
</dbReference>
<dbReference type="InterPro" id="IPR056179">
    <property type="entry name" value="DHQS_C"/>
</dbReference>
<evidence type="ECO:0000256" key="2">
    <source>
        <dbReference type="ARBA" id="ARBA00001911"/>
    </source>
</evidence>
<keyword evidence="13 20" id="KW-0067">ATP-binding</keyword>
<evidence type="ECO:0000256" key="17">
    <source>
        <dbReference type="ARBA" id="ARBA00023268"/>
    </source>
</evidence>
<dbReference type="CDD" id="cd00464">
    <property type="entry name" value="SK"/>
    <property type="match status" value="1"/>
</dbReference>
<feature type="binding site" evidence="21">
    <location>
        <begin position="243"/>
        <end position="248"/>
    </location>
    <ligand>
        <name>NAD(+)</name>
        <dbReference type="ChEBI" id="CHEBI:57540"/>
    </ligand>
</feature>
<evidence type="ECO:0000313" key="24">
    <source>
        <dbReference type="EMBL" id="GFO58035.1"/>
    </source>
</evidence>
<evidence type="ECO:0000256" key="9">
    <source>
        <dbReference type="ARBA" id="ARBA00022679"/>
    </source>
</evidence>
<dbReference type="EC" id="2.7.1.71" evidence="20"/>
<dbReference type="Gene3D" id="3.40.50.300">
    <property type="entry name" value="P-loop containing nucleotide triphosphate hydrolases"/>
    <property type="match status" value="1"/>
</dbReference>
<keyword evidence="14 21" id="KW-0520">NAD</keyword>
<dbReference type="GO" id="GO:0003856">
    <property type="term" value="F:3-dehydroquinate synthase activity"/>
    <property type="evidence" value="ECO:0007669"/>
    <property type="project" value="UniProtKB-UniRule"/>
</dbReference>
<organism evidence="24 25">
    <name type="scientific">Geomonas silvestris</name>
    <dbReference type="NCBI Taxonomy" id="2740184"/>
    <lineage>
        <taxon>Bacteria</taxon>
        <taxon>Pseudomonadati</taxon>
        <taxon>Thermodesulfobacteriota</taxon>
        <taxon>Desulfuromonadia</taxon>
        <taxon>Geobacterales</taxon>
        <taxon>Geobacteraceae</taxon>
        <taxon>Geomonas</taxon>
    </lineage>
</organism>
<protein>
    <recommendedName>
        <fullName evidence="20 21">Multifunctional fusion protein</fullName>
    </recommendedName>
    <domain>
        <recommendedName>
            <fullName evidence="20">Shikimate kinase</fullName>
            <shortName evidence="20">SK</shortName>
            <ecNumber evidence="20">2.7.1.71</ecNumber>
        </recommendedName>
    </domain>
    <domain>
        <recommendedName>
            <fullName evidence="21">3-dehydroquinate synthase</fullName>
            <shortName evidence="21">DHQS</shortName>
            <ecNumber evidence="21">4.2.3.4</ecNumber>
        </recommendedName>
    </domain>
</protein>
<evidence type="ECO:0000256" key="21">
    <source>
        <dbReference type="HAMAP-Rule" id="MF_00110"/>
    </source>
</evidence>
<evidence type="ECO:0000256" key="8">
    <source>
        <dbReference type="ARBA" id="ARBA00022605"/>
    </source>
</evidence>
<feature type="domain" description="3-dehydroquinate synthase C-terminal" evidence="23">
    <location>
        <begin position="353"/>
        <end position="496"/>
    </location>
</feature>
<evidence type="ECO:0000256" key="15">
    <source>
        <dbReference type="ARBA" id="ARBA00023141"/>
    </source>
</evidence>
<evidence type="ECO:0000256" key="7">
    <source>
        <dbReference type="ARBA" id="ARBA00022490"/>
    </source>
</evidence>
<comment type="cofactor">
    <cofactor evidence="2 21">
        <name>NAD(+)</name>
        <dbReference type="ChEBI" id="CHEBI:57540"/>
    </cofactor>
</comment>
<dbReference type="InterPro" id="IPR031322">
    <property type="entry name" value="Shikimate/glucono_kinase"/>
</dbReference>
<keyword evidence="21" id="KW-0862">Zinc</keyword>
<comment type="catalytic activity">
    <reaction evidence="19 20">
        <text>shikimate + ATP = 3-phosphoshikimate + ADP + H(+)</text>
        <dbReference type="Rhea" id="RHEA:13121"/>
        <dbReference type="ChEBI" id="CHEBI:15378"/>
        <dbReference type="ChEBI" id="CHEBI:30616"/>
        <dbReference type="ChEBI" id="CHEBI:36208"/>
        <dbReference type="ChEBI" id="CHEBI:145989"/>
        <dbReference type="ChEBI" id="CHEBI:456216"/>
        <dbReference type="EC" id="2.7.1.71"/>
    </reaction>
</comment>
<dbReference type="SUPFAM" id="SSF56796">
    <property type="entry name" value="Dehydroquinate synthase-like"/>
    <property type="match status" value="1"/>
</dbReference>
<dbReference type="PANTHER" id="PTHR43622">
    <property type="entry name" value="3-DEHYDROQUINATE SYNTHASE"/>
    <property type="match status" value="1"/>
</dbReference>
<comment type="caution">
    <text evidence="21">Lacks conserved residue(s) required for the propagation of feature annotation.</text>
</comment>
<dbReference type="PROSITE" id="PS01128">
    <property type="entry name" value="SHIKIMATE_KINASE"/>
    <property type="match status" value="1"/>
</dbReference>
<evidence type="ECO:0000256" key="13">
    <source>
        <dbReference type="ARBA" id="ARBA00022840"/>
    </source>
</evidence>
<feature type="binding site" evidence="21">
    <location>
        <begin position="277"/>
        <end position="281"/>
    </location>
    <ligand>
        <name>NAD(+)</name>
        <dbReference type="ChEBI" id="CHEBI:57540"/>
    </ligand>
</feature>
<dbReference type="GO" id="GO:0000287">
    <property type="term" value="F:magnesium ion binding"/>
    <property type="evidence" value="ECO:0007669"/>
    <property type="project" value="UniProtKB-UniRule"/>
</dbReference>
<feature type="binding site" evidence="20">
    <location>
        <position position="33"/>
    </location>
    <ligand>
        <name>substrate</name>
    </ligand>
</feature>
<comment type="pathway">
    <text evidence="4 21">Metabolic intermediate biosynthesis; chorismate biosynthesis; chorismate from D-erythrose 4-phosphate and phosphoenolpyruvate: step 2/7.</text>
</comment>
<evidence type="ECO:0000256" key="4">
    <source>
        <dbReference type="ARBA" id="ARBA00004661"/>
    </source>
</evidence>
<dbReference type="HAMAP" id="MF_00109">
    <property type="entry name" value="Shikimate_kinase"/>
    <property type="match status" value="1"/>
</dbReference>
<accession>A0A6V8MDE9</accession>
<feature type="binding site" evidence="20">
    <location>
        <position position="15"/>
    </location>
    <ligand>
        <name>Mg(2+)</name>
        <dbReference type="ChEBI" id="CHEBI:18420"/>
    </ligand>
</feature>
<dbReference type="NCBIfam" id="TIGR01357">
    <property type="entry name" value="aroB"/>
    <property type="match status" value="1"/>
</dbReference>
<keyword evidence="17" id="KW-0511">Multifunctional enzyme</keyword>
<evidence type="ECO:0000256" key="6">
    <source>
        <dbReference type="ARBA" id="ARBA00005412"/>
    </source>
</evidence>
<evidence type="ECO:0000256" key="20">
    <source>
        <dbReference type="HAMAP-Rule" id="MF_00109"/>
    </source>
</evidence>
<dbReference type="CDD" id="cd08195">
    <property type="entry name" value="DHQS"/>
    <property type="match status" value="1"/>
</dbReference>
<evidence type="ECO:0000256" key="19">
    <source>
        <dbReference type="ARBA" id="ARBA00048567"/>
    </source>
</evidence>
<feature type="binding site" evidence="20">
    <location>
        <position position="79"/>
    </location>
    <ligand>
        <name>substrate</name>
    </ligand>
</feature>
<comment type="cofactor">
    <cofactor evidence="21">
        <name>Co(2+)</name>
        <dbReference type="ChEBI" id="CHEBI:48828"/>
    </cofactor>
    <cofactor evidence="21">
        <name>Zn(2+)</name>
        <dbReference type="ChEBI" id="CHEBI:29105"/>
    </cofactor>
    <text evidence="21">Binds 1 divalent metal cation per subunit. Can use either Co(2+) or Zn(2+).</text>
</comment>
<keyword evidence="7 21" id="KW-0963">Cytoplasm</keyword>
<dbReference type="GO" id="GO:0004765">
    <property type="term" value="F:shikimate kinase activity"/>
    <property type="evidence" value="ECO:0007669"/>
    <property type="project" value="UniProtKB-UniRule"/>
</dbReference>
<dbReference type="GO" id="GO:0009423">
    <property type="term" value="P:chorismate biosynthetic process"/>
    <property type="evidence" value="ECO:0007669"/>
    <property type="project" value="UniProtKB-UniRule"/>
</dbReference>
<gene>
    <name evidence="20" type="primary">aroK</name>
    <name evidence="21" type="synonym">aroB</name>
    <name evidence="24" type="ORF">GMST_03600</name>
</gene>
<evidence type="ECO:0000256" key="18">
    <source>
        <dbReference type="ARBA" id="ARBA00023285"/>
    </source>
</evidence>
<comment type="cofactor">
    <cofactor evidence="20">
        <name>Mg(2+)</name>
        <dbReference type="ChEBI" id="CHEBI:18420"/>
    </cofactor>
    <text evidence="20">Binds 1 Mg(2+) ion per subunit.</text>
</comment>
<evidence type="ECO:0000256" key="1">
    <source>
        <dbReference type="ARBA" id="ARBA00001393"/>
    </source>
</evidence>
<keyword evidence="25" id="KW-1185">Reference proteome</keyword>
<comment type="similarity">
    <text evidence="6 21">Belongs to the sugar phosphate cyclases superfamily. Dehydroquinate synthase family.</text>
</comment>
<comment type="caution">
    <text evidence="24">The sequence shown here is derived from an EMBL/GenBank/DDBJ whole genome shotgun (WGS) entry which is preliminary data.</text>
</comment>
<dbReference type="FunFam" id="3.40.50.1970:FF:000001">
    <property type="entry name" value="3-dehydroquinate synthase"/>
    <property type="match status" value="1"/>
</dbReference>
<dbReference type="InterPro" id="IPR023000">
    <property type="entry name" value="Shikimate_kinase_CS"/>
</dbReference>
<keyword evidence="20" id="KW-0460">Magnesium</keyword>
<dbReference type="PRINTS" id="PR01100">
    <property type="entry name" value="SHIKIMTKNASE"/>
</dbReference>
<keyword evidence="11 21" id="KW-0547">Nucleotide-binding</keyword>
<dbReference type="InterPro" id="IPR027417">
    <property type="entry name" value="P-loop_NTPase"/>
</dbReference>
<dbReference type="Gene3D" id="3.40.50.1970">
    <property type="match status" value="1"/>
</dbReference>
<feature type="binding site" evidence="21">
    <location>
        <position position="356"/>
    </location>
    <ligand>
        <name>Zn(2+)</name>
        <dbReference type="ChEBI" id="CHEBI:29105"/>
    </ligand>
</feature>
<feature type="binding site" evidence="21">
    <location>
        <position position="323"/>
    </location>
    <ligand>
        <name>NAD(+)</name>
        <dbReference type="ChEBI" id="CHEBI:57540"/>
    </ligand>
</feature>
<feature type="binding site" evidence="21">
    <location>
        <begin position="301"/>
        <end position="302"/>
    </location>
    <ligand>
        <name>NAD(+)</name>
        <dbReference type="ChEBI" id="CHEBI:57540"/>
    </ligand>
</feature>
<feature type="binding site" evidence="20">
    <location>
        <position position="57"/>
    </location>
    <ligand>
        <name>substrate</name>
    </ligand>
</feature>
<evidence type="ECO:0000259" key="22">
    <source>
        <dbReference type="Pfam" id="PF01761"/>
    </source>
</evidence>
<dbReference type="GO" id="GO:0005737">
    <property type="term" value="C:cytoplasm"/>
    <property type="evidence" value="ECO:0007669"/>
    <property type="project" value="UniProtKB-SubCell"/>
</dbReference>
<evidence type="ECO:0000313" key="25">
    <source>
        <dbReference type="Proteomes" id="UP000556026"/>
    </source>
</evidence>
<feature type="binding site" evidence="20">
    <location>
        <position position="136"/>
    </location>
    <ligand>
        <name>substrate</name>
    </ligand>
</feature>
<dbReference type="InterPro" id="IPR030960">
    <property type="entry name" value="DHQS/DOIS_N"/>
</dbReference>
<dbReference type="EC" id="4.2.3.4" evidence="21"/>
<dbReference type="Proteomes" id="UP000556026">
    <property type="component" value="Unassembled WGS sequence"/>
</dbReference>
<dbReference type="GO" id="GO:0005524">
    <property type="term" value="F:ATP binding"/>
    <property type="evidence" value="ECO:0007669"/>
    <property type="project" value="UniProtKB-UniRule"/>
</dbReference>
<comment type="similarity">
    <text evidence="20">Belongs to the shikimate kinase family.</text>
</comment>
<dbReference type="Pfam" id="PF01761">
    <property type="entry name" value="DHQ_synthase"/>
    <property type="match status" value="1"/>
</dbReference>
<comment type="function">
    <text evidence="20">Catalyzes the specific phosphorylation of the 3-hydroxyl group of shikimic acid using ATP as a cosubstrate.</text>
</comment>
<feature type="binding site" evidence="21">
    <location>
        <position position="419"/>
    </location>
    <ligand>
        <name>Zn(2+)</name>
        <dbReference type="ChEBI" id="CHEBI:29105"/>
    </ligand>
</feature>
<dbReference type="SUPFAM" id="SSF52540">
    <property type="entry name" value="P-loop containing nucleoside triphosphate hydrolases"/>
    <property type="match status" value="1"/>
</dbReference>
<evidence type="ECO:0000256" key="14">
    <source>
        <dbReference type="ARBA" id="ARBA00023027"/>
    </source>
</evidence>
<keyword evidence="12 20" id="KW-0418">Kinase</keyword>
<comment type="pathway">
    <text evidence="5 20">Metabolic intermediate biosynthesis; chorismate biosynthesis; chorismate from D-erythrose 4-phosphate and phosphoenolpyruvate: step 5/7.</text>
</comment>
<reference evidence="25" key="1">
    <citation type="submission" date="2020-06" db="EMBL/GenBank/DDBJ databases">
        <title>Draft genomic sequence of Geomonas sp. Red330.</title>
        <authorList>
            <person name="Itoh H."/>
            <person name="Zhenxing X."/>
            <person name="Ushijima N."/>
            <person name="Masuda Y."/>
            <person name="Shiratori Y."/>
            <person name="Senoo K."/>
        </authorList>
    </citation>
    <scope>NUCLEOTIDE SEQUENCE [LARGE SCALE GENOMIC DNA]</scope>
    <source>
        <strain evidence="25">Red330</strain>
    </source>
</reference>
<sequence length="531" mass="56740">MKNIFLTGFMGCGKTSVGRVLAKRLGFRYLDLDEAIVKEAGVSIKEIFANQGEPAFRALESQVLARVAGGVGQVVSTGGGAVLAPANRALMRTVGTIVNLTASVETIAARVSGDSERPLLQDDPSLDRIRTMLENREACYADANLRIETDAKSIDAVAEEIIRTVVGGEVNVDTVRVALGERSYDITLGAGNLDTLGRICRDLELSGTAAVVSNTTVAPLYYDRVRLSLEEAGYRTVLVSLPDGENYKNSTTLNLIYDGLVDAALDRGSFIVALGGGVIGDMAGFAAASYLRGIPFVQVPTTLLSQVDSSVGGKTGINHPKGKNLIGAFYQPRAVLIDVATLDSLPQREFLCGLGEIVKYGAVLDPDFFSFLEENVERLLARDKEALIHAVGRSCAIKARVVESDEREGGVRAVLNYGHTLGHAVETLTGYASYLHGEAVAIGMVQAAKISQSLGTCTQEDCDRIDALLARFGLPRELPKFPAAAYAEALSHDKKVRDKGLLFICNQGIGAYHMERVKDLNALLKICGIGE</sequence>
<feature type="binding site" evidence="21">
    <location>
        <position position="436"/>
    </location>
    <ligand>
        <name>Zn(2+)</name>
        <dbReference type="ChEBI" id="CHEBI:29105"/>
    </ligand>
</feature>
<keyword evidence="18 21" id="KW-0170">Cobalt</keyword>
<dbReference type="PANTHER" id="PTHR43622:SF7">
    <property type="entry name" value="3-DEHYDROQUINATE SYNTHASE, CHLOROPLASTIC"/>
    <property type="match status" value="1"/>
</dbReference>
<feature type="binding site" evidence="21">
    <location>
        <position position="314"/>
    </location>
    <ligand>
        <name>NAD(+)</name>
        <dbReference type="ChEBI" id="CHEBI:57540"/>
    </ligand>
</feature>
<evidence type="ECO:0000256" key="16">
    <source>
        <dbReference type="ARBA" id="ARBA00023239"/>
    </source>
</evidence>
<keyword evidence="9 20" id="KW-0808">Transferase</keyword>
<name>A0A6V8MDE9_9BACT</name>
<dbReference type="UniPathway" id="UPA00053">
    <property type="reaction ID" value="UER00085"/>
</dbReference>
<evidence type="ECO:0000256" key="3">
    <source>
        <dbReference type="ARBA" id="ARBA00003485"/>
    </source>
</evidence>
<dbReference type="EMBL" id="BLXX01000001">
    <property type="protein sequence ID" value="GFO58035.1"/>
    <property type="molecule type" value="Genomic_DNA"/>
</dbReference>
<dbReference type="Pfam" id="PF01202">
    <property type="entry name" value="SKI"/>
    <property type="match status" value="1"/>
</dbReference>
<keyword evidence="8 21" id="KW-0028">Amino-acid biosynthesis</keyword>
<comment type="function">
    <text evidence="3 21">Catalyzes the conversion of 3-deoxy-D-arabino-heptulosonate 7-phosphate (DAHP) to dehydroquinate (DHQ).</text>
</comment>
<keyword evidence="15 21" id="KW-0057">Aromatic amino acid biosynthesis</keyword>
<feature type="binding site" evidence="20">
    <location>
        <begin position="11"/>
        <end position="16"/>
    </location>
    <ligand>
        <name>ATP</name>
        <dbReference type="ChEBI" id="CHEBI:30616"/>
    </ligand>
</feature>
<dbReference type="InterPro" id="IPR016037">
    <property type="entry name" value="DHQ_synth_AroB"/>
</dbReference>
<feature type="binding site" evidence="20">
    <location>
        <position position="117"/>
    </location>
    <ligand>
        <name>ATP</name>
        <dbReference type="ChEBI" id="CHEBI:30616"/>
    </ligand>
</feature>
<dbReference type="AlphaFoldDB" id="A0A6V8MDE9"/>
<comment type="subcellular location">
    <subcellularLocation>
        <location evidence="21">Cytoplasm</location>
    </subcellularLocation>
</comment>
<dbReference type="InterPro" id="IPR050071">
    <property type="entry name" value="Dehydroquinate_synthase"/>
</dbReference>
<dbReference type="GO" id="GO:0008652">
    <property type="term" value="P:amino acid biosynthetic process"/>
    <property type="evidence" value="ECO:0007669"/>
    <property type="project" value="UniProtKB-KW"/>
</dbReference>
<evidence type="ECO:0000259" key="23">
    <source>
        <dbReference type="Pfam" id="PF24621"/>
    </source>
</evidence>
<feature type="domain" description="3-dehydroquinate synthase N-terminal" evidence="22">
    <location>
        <begin position="239"/>
        <end position="350"/>
    </location>
</feature>
<dbReference type="Gene3D" id="1.20.1090.10">
    <property type="entry name" value="Dehydroquinate synthase-like - alpha domain"/>
    <property type="match status" value="1"/>
</dbReference>
<dbReference type="InterPro" id="IPR000623">
    <property type="entry name" value="Shikimate_kinase/TSH1"/>
</dbReference>
<dbReference type="HAMAP" id="MF_00110">
    <property type="entry name" value="DHQ_synthase"/>
    <property type="match status" value="1"/>
</dbReference>
<evidence type="ECO:0000256" key="10">
    <source>
        <dbReference type="ARBA" id="ARBA00022723"/>
    </source>
</evidence>
<keyword evidence="16 21" id="KW-0456">Lyase</keyword>
<evidence type="ECO:0000256" key="5">
    <source>
        <dbReference type="ARBA" id="ARBA00004842"/>
    </source>
</evidence>
<dbReference type="Pfam" id="PF24621">
    <property type="entry name" value="DHQS_C"/>
    <property type="match status" value="1"/>
</dbReference>
<evidence type="ECO:0000256" key="11">
    <source>
        <dbReference type="ARBA" id="ARBA00022741"/>
    </source>
</evidence>
<evidence type="ECO:0000256" key="12">
    <source>
        <dbReference type="ARBA" id="ARBA00022777"/>
    </source>
</evidence>
<keyword evidence="10 21" id="KW-0479">Metal-binding</keyword>